<comment type="caution">
    <text evidence="2">The sequence shown here is derived from an EMBL/GenBank/DDBJ whole genome shotgun (WGS) entry which is preliminary data.</text>
</comment>
<protein>
    <submittedName>
        <fullName evidence="2">Uncharacterized protein</fullName>
    </submittedName>
</protein>
<reference evidence="3" key="1">
    <citation type="journal article" date="2019" name="Int. J. Syst. Evol. Microbiol.">
        <title>The Global Catalogue of Microorganisms (GCM) 10K type strain sequencing project: providing services to taxonomists for standard genome sequencing and annotation.</title>
        <authorList>
            <consortium name="The Broad Institute Genomics Platform"/>
            <consortium name="The Broad Institute Genome Sequencing Center for Infectious Disease"/>
            <person name="Wu L."/>
            <person name="Ma J."/>
        </authorList>
    </citation>
    <scope>NUCLEOTIDE SEQUENCE [LARGE SCALE GENOMIC DNA]</scope>
    <source>
        <strain evidence="3">JCM 4805</strain>
    </source>
</reference>
<evidence type="ECO:0000313" key="3">
    <source>
        <dbReference type="Proteomes" id="UP001500909"/>
    </source>
</evidence>
<gene>
    <name evidence="2" type="ORF">GCM10010361_77540</name>
</gene>
<dbReference type="EMBL" id="BAAABY010000070">
    <property type="protein sequence ID" value="GAA0500604.1"/>
    <property type="molecule type" value="Genomic_DNA"/>
</dbReference>
<dbReference type="Proteomes" id="UP001500909">
    <property type="component" value="Unassembled WGS sequence"/>
</dbReference>
<sequence length="115" mass="12414">MSDMAAEAADDVVPSPVEETPMPPPDDPPPYVPETPPPPPAPDAITWEPYTWYGITYACLTPGCVNENIVKDYSPFYSNNGDPKFCRVVDAADGACGKDCKILTATKLDPQPEVE</sequence>
<feature type="region of interest" description="Disordered" evidence="1">
    <location>
        <begin position="1"/>
        <end position="43"/>
    </location>
</feature>
<evidence type="ECO:0000256" key="1">
    <source>
        <dbReference type="SAM" id="MobiDB-lite"/>
    </source>
</evidence>
<accession>A0ABP3LI98</accession>
<keyword evidence="3" id="KW-1185">Reference proteome</keyword>
<evidence type="ECO:0000313" key="2">
    <source>
        <dbReference type="EMBL" id="GAA0500604.1"/>
    </source>
</evidence>
<feature type="compositionally biased region" description="Pro residues" evidence="1">
    <location>
        <begin position="21"/>
        <end position="42"/>
    </location>
</feature>
<name>A0ABP3LI98_9ACTN</name>
<proteinExistence type="predicted"/>
<organism evidence="2 3">
    <name type="scientific">Streptomyces olivaceiscleroticus</name>
    <dbReference type="NCBI Taxonomy" id="68245"/>
    <lineage>
        <taxon>Bacteria</taxon>
        <taxon>Bacillati</taxon>
        <taxon>Actinomycetota</taxon>
        <taxon>Actinomycetes</taxon>
        <taxon>Kitasatosporales</taxon>
        <taxon>Streptomycetaceae</taxon>
        <taxon>Streptomyces</taxon>
    </lineage>
</organism>